<organism evidence="1 2">
    <name type="scientific">Gossypium trilobum</name>
    <dbReference type="NCBI Taxonomy" id="34281"/>
    <lineage>
        <taxon>Eukaryota</taxon>
        <taxon>Viridiplantae</taxon>
        <taxon>Streptophyta</taxon>
        <taxon>Embryophyta</taxon>
        <taxon>Tracheophyta</taxon>
        <taxon>Spermatophyta</taxon>
        <taxon>Magnoliopsida</taxon>
        <taxon>eudicotyledons</taxon>
        <taxon>Gunneridae</taxon>
        <taxon>Pentapetalae</taxon>
        <taxon>rosids</taxon>
        <taxon>malvids</taxon>
        <taxon>Malvales</taxon>
        <taxon>Malvaceae</taxon>
        <taxon>Malvoideae</taxon>
        <taxon>Gossypium</taxon>
    </lineage>
</organism>
<feature type="non-terminal residue" evidence="1">
    <location>
        <position position="54"/>
    </location>
</feature>
<reference evidence="1 2" key="1">
    <citation type="journal article" date="2019" name="Genome Biol. Evol.">
        <title>Insights into the evolution of the New World diploid cottons (Gossypium, subgenus Houzingenia) based on genome sequencing.</title>
        <authorList>
            <person name="Grover C.E."/>
            <person name="Arick M.A. 2nd"/>
            <person name="Thrash A."/>
            <person name="Conover J.L."/>
            <person name="Sanders W.S."/>
            <person name="Peterson D.G."/>
            <person name="Frelichowski J.E."/>
            <person name="Scheffler J.A."/>
            <person name="Scheffler B.E."/>
            <person name="Wendel J.F."/>
        </authorList>
    </citation>
    <scope>NUCLEOTIDE SEQUENCE [LARGE SCALE GENOMIC DNA]</scope>
    <source>
        <strain evidence="1">8</strain>
        <tissue evidence="1">Leaf</tissue>
    </source>
</reference>
<accession>A0A7J9DC80</accession>
<dbReference type="AlphaFoldDB" id="A0A7J9DC80"/>
<proteinExistence type="predicted"/>
<gene>
    <name evidence="1" type="ORF">Gotri_021361</name>
</gene>
<evidence type="ECO:0000313" key="2">
    <source>
        <dbReference type="Proteomes" id="UP000593568"/>
    </source>
</evidence>
<comment type="caution">
    <text evidence="1">The sequence shown here is derived from an EMBL/GenBank/DDBJ whole genome shotgun (WGS) entry which is preliminary data.</text>
</comment>
<dbReference type="Proteomes" id="UP000593568">
    <property type="component" value="Unassembled WGS sequence"/>
</dbReference>
<protein>
    <submittedName>
        <fullName evidence="1">Uncharacterized protein</fullName>
    </submittedName>
</protein>
<evidence type="ECO:0000313" key="1">
    <source>
        <dbReference type="EMBL" id="MBA0758356.1"/>
    </source>
</evidence>
<sequence length="54" mass="6020">LRCLNVLTGATIHFHSIQVSYTSVCHHHDAQPEICTSTKLPFCLYQGGLKFSSE</sequence>
<name>A0A7J9DC80_9ROSI</name>
<keyword evidence="2" id="KW-1185">Reference proteome</keyword>
<dbReference type="EMBL" id="JABEZW010000001">
    <property type="protein sequence ID" value="MBA0758356.1"/>
    <property type="molecule type" value="Genomic_DNA"/>
</dbReference>